<feature type="domain" description="Chromo" evidence="2">
    <location>
        <begin position="38"/>
        <end position="97"/>
    </location>
</feature>
<name>A0A8S1F8G2_9PELO</name>
<evidence type="ECO:0000259" key="2">
    <source>
        <dbReference type="PROSITE" id="PS50013"/>
    </source>
</evidence>
<sequence>MPENSLDDSNDGGDNTQENTEQQSDLEEEEEDSDGSVYEVDDILDVDLGSKGMVYLIKWGRNQGETWEPEDCFIGTESKQMLRNFKAKNKEKIESLKNKTKRRRKQPSVVSVDEDEKNEKDNDEEDLSGDMAPRELTEEDSFYGKPVRDLRGESRRLFDPFSPNCRRTLEYRGVRWPD</sequence>
<feature type="compositionally biased region" description="Acidic residues" evidence="1">
    <location>
        <begin position="112"/>
        <end position="128"/>
    </location>
</feature>
<gene>
    <name evidence="3" type="ORF">CBOVIS_LOCUS9753</name>
</gene>
<dbReference type="EMBL" id="CADEPM010000006">
    <property type="protein sequence ID" value="CAB3407902.1"/>
    <property type="molecule type" value="Genomic_DNA"/>
</dbReference>
<dbReference type="Gene3D" id="2.40.50.40">
    <property type="match status" value="1"/>
</dbReference>
<dbReference type="AlphaFoldDB" id="A0A8S1F8G2"/>
<accession>A0A8S1F8G2</accession>
<keyword evidence="4" id="KW-1185">Reference proteome</keyword>
<dbReference type="OrthoDB" id="424503at2759"/>
<feature type="region of interest" description="Disordered" evidence="1">
    <location>
        <begin position="89"/>
        <end position="147"/>
    </location>
</feature>
<organism evidence="3 4">
    <name type="scientific">Caenorhabditis bovis</name>
    <dbReference type="NCBI Taxonomy" id="2654633"/>
    <lineage>
        <taxon>Eukaryota</taxon>
        <taxon>Metazoa</taxon>
        <taxon>Ecdysozoa</taxon>
        <taxon>Nematoda</taxon>
        <taxon>Chromadorea</taxon>
        <taxon>Rhabditida</taxon>
        <taxon>Rhabditina</taxon>
        <taxon>Rhabditomorpha</taxon>
        <taxon>Rhabditoidea</taxon>
        <taxon>Rhabditidae</taxon>
        <taxon>Peloderinae</taxon>
        <taxon>Caenorhabditis</taxon>
    </lineage>
</organism>
<dbReference type="InterPro" id="IPR000953">
    <property type="entry name" value="Chromo/chromo_shadow_dom"/>
</dbReference>
<protein>
    <recommendedName>
        <fullName evidence="2">Chromo domain-containing protein</fullName>
    </recommendedName>
</protein>
<dbReference type="Proteomes" id="UP000494206">
    <property type="component" value="Unassembled WGS sequence"/>
</dbReference>
<dbReference type="CDD" id="cd00024">
    <property type="entry name" value="CD_CSD"/>
    <property type="match status" value="1"/>
</dbReference>
<dbReference type="PROSITE" id="PS50013">
    <property type="entry name" value="CHROMO_2"/>
    <property type="match status" value="1"/>
</dbReference>
<feature type="region of interest" description="Disordered" evidence="1">
    <location>
        <begin position="1"/>
        <end position="41"/>
    </location>
</feature>
<proteinExistence type="predicted"/>
<comment type="caution">
    <text evidence="3">The sequence shown here is derived from an EMBL/GenBank/DDBJ whole genome shotgun (WGS) entry which is preliminary data.</text>
</comment>
<evidence type="ECO:0000313" key="3">
    <source>
        <dbReference type="EMBL" id="CAB3407902.1"/>
    </source>
</evidence>
<reference evidence="3 4" key="1">
    <citation type="submission" date="2020-04" db="EMBL/GenBank/DDBJ databases">
        <authorList>
            <person name="Laetsch R D."/>
            <person name="Stevens L."/>
            <person name="Kumar S."/>
            <person name="Blaxter L. M."/>
        </authorList>
    </citation>
    <scope>NUCLEOTIDE SEQUENCE [LARGE SCALE GENOMIC DNA]</scope>
</reference>
<dbReference type="SUPFAM" id="SSF54160">
    <property type="entry name" value="Chromo domain-like"/>
    <property type="match status" value="1"/>
</dbReference>
<feature type="compositionally biased region" description="Acidic residues" evidence="1">
    <location>
        <begin position="24"/>
        <end position="41"/>
    </location>
</feature>
<evidence type="ECO:0000313" key="4">
    <source>
        <dbReference type="Proteomes" id="UP000494206"/>
    </source>
</evidence>
<dbReference type="InterPro" id="IPR016197">
    <property type="entry name" value="Chromo-like_dom_sf"/>
</dbReference>
<evidence type="ECO:0000256" key="1">
    <source>
        <dbReference type="SAM" id="MobiDB-lite"/>
    </source>
</evidence>
<feature type="compositionally biased region" description="Acidic residues" evidence="1">
    <location>
        <begin position="1"/>
        <end position="11"/>
    </location>
</feature>